<evidence type="ECO:0000256" key="2">
    <source>
        <dbReference type="ARBA" id="ARBA00022729"/>
    </source>
</evidence>
<feature type="disulfide bond" evidence="6">
    <location>
        <begin position="109"/>
        <end position="118"/>
    </location>
</feature>
<dbReference type="PROSITE" id="PS01186">
    <property type="entry name" value="EGF_2"/>
    <property type="match status" value="2"/>
</dbReference>
<dbReference type="PROSITE" id="PS00010">
    <property type="entry name" value="ASX_HYDROXYL"/>
    <property type="match status" value="2"/>
</dbReference>
<organism evidence="8 9">
    <name type="scientific">Potamilus streckersoni</name>
    <dbReference type="NCBI Taxonomy" id="2493646"/>
    <lineage>
        <taxon>Eukaryota</taxon>
        <taxon>Metazoa</taxon>
        <taxon>Spiralia</taxon>
        <taxon>Lophotrochozoa</taxon>
        <taxon>Mollusca</taxon>
        <taxon>Bivalvia</taxon>
        <taxon>Autobranchia</taxon>
        <taxon>Heteroconchia</taxon>
        <taxon>Palaeoheterodonta</taxon>
        <taxon>Unionida</taxon>
        <taxon>Unionoidea</taxon>
        <taxon>Unionidae</taxon>
        <taxon>Ambleminae</taxon>
        <taxon>Lampsilini</taxon>
        <taxon>Potamilus</taxon>
    </lineage>
</organism>
<keyword evidence="9" id="KW-1185">Reference proteome</keyword>
<dbReference type="PRINTS" id="PR00010">
    <property type="entry name" value="EGFBLOOD"/>
</dbReference>
<sequence>MTASEIDEPSSSPCREGGICVDQVAQTLQSKSCSGYMGPFCITINIDECSSSPCQNGGSCVDKVNGFLCTCQLGFNGPVCETNIDECSSSPCQNGGSCVDQVNGYSCTCPDGFNGLVCSAARSMNVLAANRSKNTTQ</sequence>
<dbReference type="Pfam" id="PF00008">
    <property type="entry name" value="EGF"/>
    <property type="match status" value="2"/>
</dbReference>
<reference evidence="8" key="2">
    <citation type="journal article" date="2021" name="Genome Biol. Evol.">
        <title>Developing a high-quality reference genome for a parasitic bivalve with doubly uniparental inheritance (Bivalvia: Unionida).</title>
        <authorList>
            <person name="Smith C.H."/>
        </authorList>
    </citation>
    <scope>NUCLEOTIDE SEQUENCE</scope>
    <source>
        <strain evidence="8">CHS0354</strain>
        <tissue evidence="8">Mantle</tissue>
    </source>
</reference>
<feature type="domain" description="EGF-like" evidence="7">
    <location>
        <begin position="45"/>
        <end position="81"/>
    </location>
</feature>
<accession>A0AAE0VQE0</accession>
<dbReference type="PROSITE" id="PS00022">
    <property type="entry name" value="EGF_1"/>
    <property type="match status" value="2"/>
</dbReference>
<dbReference type="PROSITE" id="PS01187">
    <property type="entry name" value="EGF_CA"/>
    <property type="match status" value="1"/>
</dbReference>
<reference evidence="8" key="1">
    <citation type="journal article" date="2021" name="Genome Biol. Evol.">
        <title>A High-Quality Reference Genome for a Parasitic Bivalve with Doubly Uniparental Inheritance (Bivalvia: Unionida).</title>
        <authorList>
            <person name="Smith C.H."/>
        </authorList>
    </citation>
    <scope>NUCLEOTIDE SEQUENCE</scope>
    <source>
        <strain evidence="8">CHS0354</strain>
    </source>
</reference>
<dbReference type="FunFam" id="2.10.25.10:FF:000472">
    <property type="entry name" value="Uncharacterized protein, isoform A"/>
    <property type="match status" value="1"/>
</dbReference>
<keyword evidence="2" id="KW-0732">Signal</keyword>
<keyword evidence="4 6" id="KW-1015">Disulfide bond</keyword>
<protein>
    <recommendedName>
        <fullName evidence="7">EGF-like domain-containing protein</fullName>
    </recommendedName>
</protein>
<comment type="caution">
    <text evidence="6">Lacks conserved residue(s) required for the propagation of feature annotation.</text>
</comment>
<dbReference type="PANTHER" id="PTHR12916">
    <property type="entry name" value="CYTOCHROME C OXIDASE POLYPEPTIDE VIC-2"/>
    <property type="match status" value="1"/>
</dbReference>
<evidence type="ECO:0000256" key="1">
    <source>
        <dbReference type="ARBA" id="ARBA00022536"/>
    </source>
</evidence>
<dbReference type="Proteomes" id="UP001195483">
    <property type="component" value="Unassembled WGS sequence"/>
</dbReference>
<evidence type="ECO:0000256" key="5">
    <source>
        <dbReference type="ARBA" id="ARBA00023180"/>
    </source>
</evidence>
<evidence type="ECO:0000313" key="9">
    <source>
        <dbReference type="Proteomes" id="UP001195483"/>
    </source>
</evidence>
<dbReference type="GO" id="GO:0007219">
    <property type="term" value="P:Notch signaling pathway"/>
    <property type="evidence" value="ECO:0007669"/>
    <property type="project" value="TreeGrafter"/>
</dbReference>
<dbReference type="InterPro" id="IPR018097">
    <property type="entry name" value="EGF_Ca-bd_CS"/>
</dbReference>
<dbReference type="InterPro" id="IPR000152">
    <property type="entry name" value="EGF-type_Asp/Asn_hydroxyl_site"/>
</dbReference>
<dbReference type="SMART" id="SM00181">
    <property type="entry name" value="EGF"/>
    <property type="match status" value="2"/>
</dbReference>
<evidence type="ECO:0000256" key="4">
    <source>
        <dbReference type="ARBA" id="ARBA00023157"/>
    </source>
</evidence>
<dbReference type="PANTHER" id="PTHR12916:SF10">
    <property type="entry name" value="NEUROGENIC LOCUS NOTCH HOMOLOG PROTEIN 2 PRECURSOR"/>
    <property type="match status" value="1"/>
</dbReference>
<keyword evidence="3" id="KW-0677">Repeat</keyword>
<feature type="disulfide bond" evidence="6">
    <location>
        <begin position="71"/>
        <end position="80"/>
    </location>
</feature>
<dbReference type="InterPro" id="IPR001881">
    <property type="entry name" value="EGF-like_Ca-bd_dom"/>
</dbReference>
<dbReference type="SMART" id="SM00179">
    <property type="entry name" value="EGF_CA"/>
    <property type="match status" value="2"/>
</dbReference>
<proteinExistence type="predicted"/>
<dbReference type="AlphaFoldDB" id="A0AAE0VQE0"/>
<dbReference type="InterPro" id="IPR000742">
    <property type="entry name" value="EGF"/>
</dbReference>
<feature type="domain" description="EGF-like" evidence="7">
    <location>
        <begin position="83"/>
        <end position="119"/>
    </location>
</feature>
<evidence type="ECO:0000256" key="3">
    <source>
        <dbReference type="ARBA" id="ARBA00022737"/>
    </source>
</evidence>
<dbReference type="PROSITE" id="PS50026">
    <property type="entry name" value="EGF_3"/>
    <property type="match status" value="2"/>
</dbReference>
<dbReference type="Gene3D" id="2.10.25.10">
    <property type="entry name" value="Laminin"/>
    <property type="match status" value="3"/>
</dbReference>
<dbReference type="FunFam" id="2.10.25.10:FF:000004">
    <property type="entry name" value="Neurogenic locus notch 1"/>
    <property type="match status" value="1"/>
</dbReference>
<keyword evidence="5" id="KW-0325">Glycoprotein</keyword>
<evidence type="ECO:0000259" key="7">
    <source>
        <dbReference type="PROSITE" id="PS50026"/>
    </source>
</evidence>
<gene>
    <name evidence="8" type="ORF">CHS0354_004635</name>
</gene>
<dbReference type="CDD" id="cd00054">
    <property type="entry name" value="EGF_CA"/>
    <property type="match status" value="2"/>
</dbReference>
<keyword evidence="1 6" id="KW-0245">EGF-like domain</keyword>
<dbReference type="SUPFAM" id="SSF57196">
    <property type="entry name" value="EGF/Laminin"/>
    <property type="match status" value="2"/>
</dbReference>
<evidence type="ECO:0000256" key="6">
    <source>
        <dbReference type="PROSITE-ProRule" id="PRU00076"/>
    </source>
</evidence>
<dbReference type="GO" id="GO:0005112">
    <property type="term" value="F:Notch binding"/>
    <property type="evidence" value="ECO:0007669"/>
    <property type="project" value="TreeGrafter"/>
</dbReference>
<evidence type="ECO:0000313" key="8">
    <source>
        <dbReference type="EMBL" id="KAK3585362.1"/>
    </source>
</evidence>
<comment type="caution">
    <text evidence="8">The sequence shown here is derived from an EMBL/GenBank/DDBJ whole genome shotgun (WGS) entry which is preliminary data.</text>
</comment>
<reference evidence="8" key="3">
    <citation type="submission" date="2023-05" db="EMBL/GenBank/DDBJ databases">
        <authorList>
            <person name="Smith C.H."/>
        </authorList>
    </citation>
    <scope>NUCLEOTIDE SEQUENCE</scope>
    <source>
        <strain evidence="8">CHS0354</strain>
        <tissue evidence="8">Mantle</tissue>
    </source>
</reference>
<dbReference type="EMBL" id="JAEAOA010000334">
    <property type="protein sequence ID" value="KAK3585362.1"/>
    <property type="molecule type" value="Genomic_DNA"/>
</dbReference>
<dbReference type="GO" id="GO:0005509">
    <property type="term" value="F:calcium ion binding"/>
    <property type="evidence" value="ECO:0007669"/>
    <property type="project" value="InterPro"/>
</dbReference>
<name>A0AAE0VQE0_9BIVA</name>